<dbReference type="PRINTS" id="PR01020">
    <property type="entry name" value="LPSBIOSNTHSS"/>
</dbReference>
<dbReference type="PANTHER" id="PTHR21342:SF1">
    <property type="entry name" value="PHOSPHOPANTETHEINE ADENYLYLTRANSFERASE"/>
    <property type="match status" value="1"/>
</dbReference>
<dbReference type="InterPro" id="IPR001980">
    <property type="entry name" value="PPAT"/>
</dbReference>
<dbReference type="HAMAP" id="MF_00151">
    <property type="entry name" value="PPAT_bact"/>
    <property type="match status" value="1"/>
</dbReference>
<reference evidence="12" key="1">
    <citation type="submission" date="2018-05" db="EMBL/GenBank/DDBJ databases">
        <authorList>
            <person name="Lanie J.A."/>
            <person name="Ng W.-L."/>
            <person name="Kazmierczak K.M."/>
            <person name="Andrzejewski T.M."/>
            <person name="Davidsen T.M."/>
            <person name="Wayne K.J."/>
            <person name="Tettelin H."/>
            <person name="Glass J.I."/>
            <person name="Rusch D."/>
            <person name="Podicherti R."/>
            <person name="Tsui H.-C.T."/>
            <person name="Winkler M.E."/>
        </authorList>
    </citation>
    <scope>NUCLEOTIDE SEQUENCE</scope>
</reference>
<dbReference type="InterPro" id="IPR014729">
    <property type="entry name" value="Rossmann-like_a/b/a_fold"/>
</dbReference>
<gene>
    <name evidence="12" type="ORF">METZ01_LOCUS295517</name>
</gene>
<dbReference type="NCBIfam" id="TIGR00125">
    <property type="entry name" value="cyt_tran_rel"/>
    <property type="match status" value="1"/>
</dbReference>
<evidence type="ECO:0000256" key="2">
    <source>
        <dbReference type="ARBA" id="ARBA00013868"/>
    </source>
</evidence>
<dbReference type="AlphaFoldDB" id="A0A382M1A9"/>
<evidence type="ECO:0000256" key="10">
    <source>
        <dbReference type="ARBA" id="ARBA00029346"/>
    </source>
</evidence>
<evidence type="ECO:0000256" key="4">
    <source>
        <dbReference type="ARBA" id="ARBA00022679"/>
    </source>
</evidence>
<dbReference type="CDD" id="cd02163">
    <property type="entry name" value="PPAT"/>
    <property type="match status" value="1"/>
</dbReference>
<evidence type="ECO:0000259" key="11">
    <source>
        <dbReference type="Pfam" id="PF01467"/>
    </source>
</evidence>
<evidence type="ECO:0000256" key="1">
    <source>
        <dbReference type="ARBA" id="ARBA00012392"/>
    </source>
</evidence>
<feature type="non-terminal residue" evidence="12">
    <location>
        <position position="1"/>
    </location>
</feature>
<keyword evidence="3" id="KW-0963">Cytoplasm</keyword>
<accession>A0A382M1A9</accession>
<name>A0A382M1A9_9ZZZZ</name>
<dbReference type="Gene3D" id="3.40.50.620">
    <property type="entry name" value="HUPs"/>
    <property type="match status" value="1"/>
</dbReference>
<evidence type="ECO:0000256" key="9">
    <source>
        <dbReference type="ARBA" id="ARBA00022993"/>
    </source>
</evidence>
<dbReference type="SUPFAM" id="SSF52374">
    <property type="entry name" value="Nucleotidylyl transferase"/>
    <property type="match status" value="1"/>
</dbReference>
<evidence type="ECO:0000313" key="12">
    <source>
        <dbReference type="EMBL" id="SVC42663.1"/>
    </source>
</evidence>
<keyword evidence="7" id="KW-0067">ATP-binding</keyword>
<dbReference type="GO" id="GO:0004595">
    <property type="term" value="F:pantetheine-phosphate adenylyltransferase activity"/>
    <property type="evidence" value="ECO:0007669"/>
    <property type="project" value="UniProtKB-EC"/>
</dbReference>
<dbReference type="NCBIfam" id="TIGR01510">
    <property type="entry name" value="coaD_prev_kdtB"/>
    <property type="match status" value="1"/>
</dbReference>
<dbReference type="EC" id="2.7.7.3" evidence="1"/>
<dbReference type="Pfam" id="PF01467">
    <property type="entry name" value="CTP_transf_like"/>
    <property type="match status" value="1"/>
</dbReference>
<keyword evidence="9" id="KW-0173">Coenzyme A biosynthesis</keyword>
<proteinExistence type="inferred from homology"/>
<protein>
    <recommendedName>
        <fullName evidence="2">Phosphopantetheine adenylyltransferase</fullName>
        <ecNumber evidence="1">2.7.7.3</ecNumber>
    </recommendedName>
</protein>
<evidence type="ECO:0000256" key="5">
    <source>
        <dbReference type="ARBA" id="ARBA00022695"/>
    </source>
</evidence>
<evidence type="ECO:0000256" key="8">
    <source>
        <dbReference type="ARBA" id="ARBA00022842"/>
    </source>
</evidence>
<dbReference type="PANTHER" id="PTHR21342">
    <property type="entry name" value="PHOSPHOPANTETHEINE ADENYLYLTRANSFERASE"/>
    <property type="match status" value="1"/>
</dbReference>
<dbReference type="GO" id="GO:0005524">
    <property type="term" value="F:ATP binding"/>
    <property type="evidence" value="ECO:0007669"/>
    <property type="project" value="UniProtKB-KW"/>
</dbReference>
<keyword evidence="4" id="KW-0808">Transferase</keyword>
<evidence type="ECO:0000256" key="7">
    <source>
        <dbReference type="ARBA" id="ARBA00022840"/>
    </source>
</evidence>
<dbReference type="InterPro" id="IPR004821">
    <property type="entry name" value="Cyt_trans-like"/>
</dbReference>
<dbReference type="GO" id="GO:0015937">
    <property type="term" value="P:coenzyme A biosynthetic process"/>
    <property type="evidence" value="ECO:0007669"/>
    <property type="project" value="UniProtKB-KW"/>
</dbReference>
<keyword evidence="6" id="KW-0547">Nucleotide-binding</keyword>
<dbReference type="EMBL" id="UINC01090588">
    <property type="protein sequence ID" value="SVC42663.1"/>
    <property type="molecule type" value="Genomic_DNA"/>
</dbReference>
<sequence>VTRVLYPGSFDPVHNGHVELVETAARLFDEVVVGTLMNPSKGGGLFTLEERMDLLDECFGHLDNVSTTMFDGLVVTLAQQVGADFIVKGLRAVSDFETELQMAQTNLAISGVHTIFLPTASRRSFLASGLIREVARLGGDVSEMVPEPVFRRLGKTAGGTDR</sequence>
<comment type="catalytic activity">
    <reaction evidence="10">
        <text>(R)-4'-phosphopantetheine + ATP + H(+) = 3'-dephospho-CoA + diphosphate</text>
        <dbReference type="Rhea" id="RHEA:19801"/>
        <dbReference type="ChEBI" id="CHEBI:15378"/>
        <dbReference type="ChEBI" id="CHEBI:30616"/>
        <dbReference type="ChEBI" id="CHEBI:33019"/>
        <dbReference type="ChEBI" id="CHEBI:57328"/>
        <dbReference type="ChEBI" id="CHEBI:61723"/>
        <dbReference type="EC" id="2.7.7.3"/>
    </reaction>
</comment>
<organism evidence="12">
    <name type="scientific">marine metagenome</name>
    <dbReference type="NCBI Taxonomy" id="408172"/>
    <lineage>
        <taxon>unclassified sequences</taxon>
        <taxon>metagenomes</taxon>
        <taxon>ecological metagenomes</taxon>
    </lineage>
</organism>
<evidence type="ECO:0000256" key="3">
    <source>
        <dbReference type="ARBA" id="ARBA00022490"/>
    </source>
</evidence>
<keyword evidence="5" id="KW-0548">Nucleotidyltransferase</keyword>
<keyword evidence="8" id="KW-0460">Magnesium</keyword>
<evidence type="ECO:0000256" key="6">
    <source>
        <dbReference type="ARBA" id="ARBA00022741"/>
    </source>
</evidence>
<feature type="domain" description="Cytidyltransferase-like" evidence="11">
    <location>
        <begin position="5"/>
        <end position="133"/>
    </location>
</feature>